<proteinExistence type="inferred from homology"/>
<dbReference type="EC" id="2.7.1.160" evidence="3"/>
<dbReference type="PANTHER" id="PTHR12684">
    <property type="entry name" value="PUTATIVE PHOSPHOTRANSFERASE"/>
    <property type="match status" value="1"/>
</dbReference>
<dbReference type="Pfam" id="PF01885">
    <property type="entry name" value="PTS_2-RNA"/>
    <property type="match status" value="1"/>
</dbReference>
<dbReference type="GO" id="GO:0000215">
    <property type="term" value="F:tRNA 2'-phosphotransferase activity"/>
    <property type="evidence" value="ECO:0007669"/>
    <property type="project" value="UniProtKB-EC"/>
</dbReference>
<evidence type="ECO:0000256" key="4">
    <source>
        <dbReference type="ARBA" id="ARBA00022679"/>
    </source>
</evidence>
<dbReference type="Proteomes" id="UP001437256">
    <property type="component" value="Unassembled WGS sequence"/>
</dbReference>
<evidence type="ECO:0000256" key="3">
    <source>
        <dbReference type="ARBA" id="ARBA00012007"/>
    </source>
</evidence>
<evidence type="ECO:0000256" key="6">
    <source>
        <dbReference type="ARBA" id="ARBA00047949"/>
    </source>
</evidence>
<keyword evidence="4 8" id="KW-0808">Transferase</keyword>
<evidence type="ECO:0000313" key="9">
    <source>
        <dbReference type="Proteomes" id="UP001437256"/>
    </source>
</evidence>
<feature type="region of interest" description="Disordered" evidence="7">
    <location>
        <begin position="276"/>
        <end position="319"/>
    </location>
</feature>
<dbReference type="InterPro" id="IPR042080">
    <property type="entry name" value="RNA_2'-PTrans_N"/>
</dbReference>
<evidence type="ECO:0000256" key="7">
    <source>
        <dbReference type="SAM" id="MobiDB-lite"/>
    </source>
</evidence>
<evidence type="ECO:0000256" key="1">
    <source>
        <dbReference type="ARBA" id="ARBA00003343"/>
    </source>
</evidence>
<organism evidence="8 9">
    <name type="scientific">Marasmius tenuissimus</name>
    <dbReference type="NCBI Taxonomy" id="585030"/>
    <lineage>
        <taxon>Eukaryota</taxon>
        <taxon>Fungi</taxon>
        <taxon>Dikarya</taxon>
        <taxon>Basidiomycota</taxon>
        <taxon>Agaricomycotina</taxon>
        <taxon>Agaricomycetes</taxon>
        <taxon>Agaricomycetidae</taxon>
        <taxon>Agaricales</taxon>
        <taxon>Marasmiineae</taxon>
        <taxon>Marasmiaceae</taxon>
        <taxon>Marasmius</taxon>
    </lineage>
</organism>
<sequence>MSFRSPIPFCKGIRIFATRTTHTNQKKPEHPSGGERPNLPTRKQAESRLRVSKTMSWLLRHAAEREGLPVRSDGYVRVRDLLRATELNGLDFLGLEKIVQMDRKQRFTLSFEPHGSAAGPSSQPHMDSWWIRANQGHSMIAVSNLELRRITSSDEIPMAVHGTSTEAWKTISTQGLSRKARNHIHLAQGVATDGVISGMRKGSRILIYIDLEKAIADGIKFYVSTNGVVLTEGEHGILHPKYFQRVEILKKIYRPIPGWEGMTTAGEEVKKFVKDTQEDAMRDATHPIEALEPPPFDPVEPRPQGDRSVPKVQDEVTLL</sequence>
<dbReference type="InterPro" id="IPR042081">
    <property type="entry name" value="RNA_2'-PTrans_C"/>
</dbReference>
<evidence type="ECO:0000256" key="2">
    <source>
        <dbReference type="ARBA" id="ARBA00009836"/>
    </source>
</evidence>
<comment type="similarity">
    <text evidence="2">Belongs to the KptA/TPT1 family.</text>
</comment>
<accession>A0ABR2ZXU9</accession>
<comment type="catalytic activity">
    <reaction evidence="6">
        <text>2'-phospho-[ligated tRNA] + NAD(+) = mature tRNA + ADP-alpha-D-ribose 1'',2''-cyclic phosphate + nicotinamide</text>
        <dbReference type="Rhea" id="RHEA:23324"/>
        <dbReference type="Rhea" id="RHEA-COMP:11106"/>
        <dbReference type="Rhea" id="RHEA-COMP:11107"/>
        <dbReference type="ChEBI" id="CHEBI:17154"/>
        <dbReference type="ChEBI" id="CHEBI:57540"/>
        <dbReference type="ChEBI" id="CHEBI:76596"/>
        <dbReference type="ChEBI" id="CHEBI:82883"/>
        <dbReference type="ChEBI" id="CHEBI:85027"/>
        <dbReference type="EC" id="2.7.1.160"/>
    </reaction>
</comment>
<evidence type="ECO:0000256" key="5">
    <source>
        <dbReference type="ARBA" id="ARBA00023027"/>
    </source>
</evidence>
<comment type="function">
    <text evidence="1">Catalyzes the last step of tRNA splicing, the transfer of the splice junction 2'-phosphate from ligated tRNA to NAD to produce ADP-ribose 1''-2'' cyclic phosphate.</text>
</comment>
<dbReference type="InterPro" id="IPR002745">
    <property type="entry name" value="Ptrans_KptA/Tpt1"/>
</dbReference>
<dbReference type="PANTHER" id="PTHR12684:SF2">
    <property type="entry name" value="TRNA 2'-PHOSPHOTRANSFERASE 1"/>
    <property type="match status" value="1"/>
</dbReference>
<feature type="compositionally biased region" description="Basic and acidic residues" evidence="7">
    <location>
        <begin position="299"/>
        <end position="319"/>
    </location>
</feature>
<feature type="region of interest" description="Disordered" evidence="7">
    <location>
        <begin position="19"/>
        <end position="47"/>
    </location>
</feature>
<evidence type="ECO:0000313" key="8">
    <source>
        <dbReference type="EMBL" id="KAL0066110.1"/>
    </source>
</evidence>
<name>A0ABR2ZXU9_9AGAR</name>
<comment type="caution">
    <text evidence="8">The sequence shown here is derived from an EMBL/GenBank/DDBJ whole genome shotgun (WGS) entry which is preliminary data.</text>
</comment>
<gene>
    <name evidence="8" type="primary">TPT1_1</name>
    <name evidence="8" type="ORF">AAF712_006942</name>
</gene>
<dbReference type="Gene3D" id="1.10.10.970">
    <property type="entry name" value="RNA 2'-phosphotransferase, Tpt1/KptA family, N-terminal domain"/>
    <property type="match status" value="1"/>
</dbReference>
<keyword evidence="5" id="KW-0520">NAD</keyword>
<dbReference type="SUPFAM" id="SSF56399">
    <property type="entry name" value="ADP-ribosylation"/>
    <property type="match status" value="1"/>
</dbReference>
<dbReference type="Gene3D" id="3.20.170.30">
    <property type="match status" value="1"/>
</dbReference>
<protein>
    <recommendedName>
        <fullName evidence="3">2'-phosphotransferase</fullName>
        <ecNumber evidence="3">2.7.1.160</ecNumber>
    </recommendedName>
</protein>
<reference evidence="8 9" key="1">
    <citation type="submission" date="2024-05" db="EMBL/GenBank/DDBJ databases">
        <title>A draft genome resource for the thread blight pathogen Marasmius tenuissimus strain MS-2.</title>
        <authorList>
            <person name="Yulfo-Soto G.E."/>
            <person name="Baruah I.K."/>
            <person name="Amoako-Attah I."/>
            <person name="Bukari Y."/>
            <person name="Meinhardt L.W."/>
            <person name="Bailey B.A."/>
            <person name="Cohen S.P."/>
        </authorList>
    </citation>
    <scope>NUCLEOTIDE SEQUENCE [LARGE SCALE GENOMIC DNA]</scope>
    <source>
        <strain evidence="8 9">MS-2</strain>
    </source>
</reference>
<keyword evidence="9" id="KW-1185">Reference proteome</keyword>
<feature type="compositionally biased region" description="Basic and acidic residues" evidence="7">
    <location>
        <begin position="276"/>
        <end position="286"/>
    </location>
</feature>
<dbReference type="EMBL" id="JBBXMP010000039">
    <property type="protein sequence ID" value="KAL0066110.1"/>
    <property type="molecule type" value="Genomic_DNA"/>
</dbReference>